<protein>
    <submittedName>
        <fullName evidence="1">Uncharacterized protein</fullName>
    </submittedName>
</protein>
<dbReference type="SUPFAM" id="SSF48371">
    <property type="entry name" value="ARM repeat"/>
    <property type="match status" value="1"/>
</dbReference>
<dbReference type="InterPro" id="IPR011989">
    <property type="entry name" value="ARM-like"/>
</dbReference>
<gene>
    <name evidence="1" type="ORF">MCOR_54711</name>
</gene>
<organism evidence="1 2">
    <name type="scientific">Mytilus coruscus</name>
    <name type="common">Sea mussel</name>
    <dbReference type="NCBI Taxonomy" id="42192"/>
    <lineage>
        <taxon>Eukaryota</taxon>
        <taxon>Metazoa</taxon>
        <taxon>Spiralia</taxon>
        <taxon>Lophotrochozoa</taxon>
        <taxon>Mollusca</taxon>
        <taxon>Bivalvia</taxon>
        <taxon>Autobranchia</taxon>
        <taxon>Pteriomorphia</taxon>
        <taxon>Mytilida</taxon>
        <taxon>Mytiloidea</taxon>
        <taxon>Mytilidae</taxon>
        <taxon>Mytilinae</taxon>
        <taxon>Mytilus</taxon>
    </lineage>
</organism>
<keyword evidence="2" id="KW-1185">Reference proteome</keyword>
<evidence type="ECO:0000313" key="1">
    <source>
        <dbReference type="EMBL" id="CAC5422674.1"/>
    </source>
</evidence>
<proteinExistence type="predicted"/>
<accession>A0A6J8EQ06</accession>
<dbReference type="AlphaFoldDB" id="A0A6J8EQ06"/>
<name>A0A6J8EQ06_MYTCO</name>
<reference evidence="1 2" key="1">
    <citation type="submission" date="2020-06" db="EMBL/GenBank/DDBJ databases">
        <authorList>
            <person name="Li R."/>
            <person name="Bekaert M."/>
        </authorList>
    </citation>
    <scope>NUCLEOTIDE SEQUENCE [LARGE SCALE GENOMIC DNA]</scope>
    <source>
        <strain evidence="2">wild</strain>
    </source>
</reference>
<evidence type="ECO:0000313" key="2">
    <source>
        <dbReference type="Proteomes" id="UP000507470"/>
    </source>
</evidence>
<dbReference type="Gene3D" id="1.25.10.10">
    <property type="entry name" value="Leucine-rich Repeat Variant"/>
    <property type="match status" value="1"/>
</dbReference>
<dbReference type="InterPro" id="IPR016024">
    <property type="entry name" value="ARM-type_fold"/>
</dbReference>
<dbReference type="OrthoDB" id="10374439at2759"/>
<dbReference type="EMBL" id="CACVKT020009675">
    <property type="protein sequence ID" value="CAC5422674.1"/>
    <property type="molecule type" value="Genomic_DNA"/>
</dbReference>
<sequence>MDRLPKYDGDSLFEILKHKGQIVLDSEQYTPVPLHKIVSLTNLLELAKSFMTWIQEAYNESTNKCYANPDVQKSSELLYEVLRTISYYDSSPEKSEIINKFEQYEKEYKIIEIFSDVSTELLKIGDNTEFPGIQDEHIKSLNTLLSYLVHTSEDDRELCNKIAQLTEFLKAETKRLDLWREPYFSKRSKQMTEGEDIPELLCRLLYIVTMFEENIQRIRDVKCIETMTPYLNSANNGIRLLSLAVLSNIANETEIQTLKINAGIIKFLVWAVSVAIKTECKVWDIWSLTELAKRSTLMTTADDGKSVVTRAVRVSKEYAGKGIAGIMLKWMNIGEPLYRPEVIWHRIAGNRTHSPLLQLIDKGTYNKTSEQVSLSR</sequence>
<dbReference type="Proteomes" id="UP000507470">
    <property type="component" value="Unassembled WGS sequence"/>
</dbReference>